<dbReference type="InterPro" id="IPR013857">
    <property type="entry name" value="NADH-UbQ_OxRdtase-assoc_prot30"/>
</dbReference>
<reference evidence="3" key="1">
    <citation type="journal article" date="2023" name="Insect Mol. Biol.">
        <title>Genome sequencing provides insights into the evolution of gene families encoding plant cell wall-degrading enzymes in longhorned beetles.</title>
        <authorList>
            <person name="Shin N.R."/>
            <person name="Okamura Y."/>
            <person name="Kirsch R."/>
            <person name="Pauchet Y."/>
        </authorList>
    </citation>
    <scope>NUCLEOTIDE SEQUENCE</scope>
    <source>
        <strain evidence="3">AMC_N1</strain>
    </source>
</reference>
<dbReference type="GO" id="GO:0010257">
    <property type="term" value="P:NADH dehydrogenase complex assembly"/>
    <property type="evidence" value="ECO:0007669"/>
    <property type="project" value="TreeGrafter"/>
</dbReference>
<proteinExistence type="inferred from homology"/>
<feature type="domain" description="NADH:ubiquinone oxidoreductase intermediate-associated protein 30" evidence="2">
    <location>
        <begin position="22"/>
        <end position="187"/>
    </location>
</feature>
<dbReference type="InterPro" id="IPR039131">
    <property type="entry name" value="NDUFAF1"/>
</dbReference>
<name>A0AAV8ZC79_9CUCU</name>
<accession>A0AAV8ZC79</accession>
<evidence type="ECO:0000313" key="4">
    <source>
        <dbReference type="Proteomes" id="UP001162162"/>
    </source>
</evidence>
<organism evidence="3 4">
    <name type="scientific">Aromia moschata</name>
    <dbReference type="NCBI Taxonomy" id="1265417"/>
    <lineage>
        <taxon>Eukaryota</taxon>
        <taxon>Metazoa</taxon>
        <taxon>Ecdysozoa</taxon>
        <taxon>Arthropoda</taxon>
        <taxon>Hexapoda</taxon>
        <taxon>Insecta</taxon>
        <taxon>Pterygota</taxon>
        <taxon>Neoptera</taxon>
        <taxon>Endopterygota</taxon>
        <taxon>Coleoptera</taxon>
        <taxon>Polyphaga</taxon>
        <taxon>Cucujiformia</taxon>
        <taxon>Chrysomeloidea</taxon>
        <taxon>Cerambycidae</taxon>
        <taxon>Cerambycinae</taxon>
        <taxon>Callichromatini</taxon>
        <taxon>Aromia</taxon>
    </lineage>
</organism>
<dbReference type="GO" id="GO:0051082">
    <property type="term" value="F:unfolded protein binding"/>
    <property type="evidence" value="ECO:0007669"/>
    <property type="project" value="TreeGrafter"/>
</dbReference>
<dbReference type="PANTHER" id="PTHR13194:SF19">
    <property type="entry name" value="NAD(P)-BINDING ROSSMANN-FOLD SUPERFAMILY PROTEIN"/>
    <property type="match status" value="1"/>
</dbReference>
<dbReference type="SUPFAM" id="SSF49785">
    <property type="entry name" value="Galactose-binding domain-like"/>
    <property type="match status" value="1"/>
</dbReference>
<dbReference type="InterPro" id="IPR008979">
    <property type="entry name" value="Galactose-bd-like_sf"/>
</dbReference>
<dbReference type="PANTHER" id="PTHR13194">
    <property type="entry name" value="COMPLEX I INTERMEDIATE-ASSOCIATED PROTEIN 30"/>
    <property type="match status" value="1"/>
</dbReference>
<dbReference type="Proteomes" id="UP001162162">
    <property type="component" value="Unassembled WGS sequence"/>
</dbReference>
<dbReference type="AlphaFoldDB" id="A0AAV8ZC79"/>
<comment type="similarity">
    <text evidence="1">Belongs to the CIA30 family.</text>
</comment>
<gene>
    <name evidence="3" type="ORF">NQ318_020230</name>
</gene>
<dbReference type="EMBL" id="JAPWTK010000007">
    <property type="protein sequence ID" value="KAJ8960930.1"/>
    <property type="molecule type" value="Genomic_DNA"/>
</dbReference>
<sequence length="193" mass="21850">MPSMNIDFYHFFYLISESYIDNFQTNGEVSSWSELSDTVMAEGKSKSSFVLFKSNLFRRAVLFTMLNPQPCGAAFAGIRKIVDLDISGYEAISLEVRGRGQYKGYEFVLRHKGQAGSDAPSYVYFFEVPFDFEVVRLPIKQFKPYLMGNYYDKGEPLDTSRITSIGILAYGGAHLPKKQQGAAALEVNWIKLE</sequence>
<dbReference type="Pfam" id="PF08547">
    <property type="entry name" value="CIA30"/>
    <property type="match status" value="1"/>
</dbReference>
<protein>
    <recommendedName>
        <fullName evidence="2">NADH:ubiquinone oxidoreductase intermediate-associated protein 30 domain-containing protein</fullName>
    </recommendedName>
</protein>
<evidence type="ECO:0000259" key="2">
    <source>
        <dbReference type="Pfam" id="PF08547"/>
    </source>
</evidence>
<evidence type="ECO:0000313" key="3">
    <source>
        <dbReference type="EMBL" id="KAJ8960930.1"/>
    </source>
</evidence>
<keyword evidence="4" id="KW-1185">Reference proteome</keyword>
<comment type="caution">
    <text evidence="3">The sequence shown here is derived from an EMBL/GenBank/DDBJ whole genome shotgun (WGS) entry which is preliminary data.</text>
</comment>
<evidence type="ECO:0000256" key="1">
    <source>
        <dbReference type="ARBA" id="ARBA00007884"/>
    </source>
</evidence>